<dbReference type="Proteomes" id="UP000018438">
    <property type="component" value="Unassembled WGS sequence"/>
</dbReference>
<dbReference type="AlphaFoldDB" id="N8XWR0"/>
<dbReference type="PATRIC" id="fig|1217675.3.peg.2782"/>
<reference evidence="1 2" key="1">
    <citation type="submission" date="2013-02" db="EMBL/GenBank/DDBJ databases">
        <title>The Genome Sequence of Acinetobacter schindleri NIPH 900.</title>
        <authorList>
            <consortium name="The Broad Institute Genome Sequencing Platform"/>
            <consortium name="The Broad Institute Genome Sequencing Center for Infectious Disease"/>
            <person name="Cerqueira G."/>
            <person name="Feldgarden M."/>
            <person name="Courvalin P."/>
            <person name="Perichon B."/>
            <person name="Grillot-Courvalin C."/>
            <person name="Clermont D."/>
            <person name="Rocha E."/>
            <person name="Yoon E.-J."/>
            <person name="Nemec A."/>
            <person name="Walker B."/>
            <person name="Young S.K."/>
            <person name="Zeng Q."/>
            <person name="Gargeya S."/>
            <person name="Fitzgerald M."/>
            <person name="Haas B."/>
            <person name="Abouelleil A."/>
            <person name="Alvarado L."/>
            <person name="Arachchi H.M."/>
            <person name="Berlin A.M."/>
            <person name="Chapman S.B."/>
            <person name="Dewar J."/>
            <person name="Goldberg J."/>
            <person name="Griggs A."/>
            <person name="Gujja S."/>
            <person name="Hansen M."/>
            <person name="Howarth C."/>
            <person name="Imamovic A."/>
            <person name="Larimer J."/>
            <person name="McCowan C."/>
            <person name="Murphy C."/>
            <person name="Neiman D."/>
            <person name="Pearson M."/>
            <person name="Priest M."/>
            <person name="Roberts A."/>
            <person name="Saif S."/>
            <person name="Shea T."/>
            <person name="Sisk P."/>
            <person name="Sykes S."/>
            <person name="Wortman J."/>
            <person name="Nusbaum C."/>
            <person name="Birren B."/>
        </authorList>
    </citation>
    <scope>NUCLEOTIDE SEQUENCE [LARGE SCALE GENOMIC DNA]</scope>
    <source>
        <strain evidence="1 2">NIPH 900</strain>
    </source>
</reference>
<proteinExistence type="predicted"/>
<evidence type="ECO:0000313" key="1">
    <source>
        <dbReference type="EMBL" id="ENV11858.1"/>
    </source>
</evidence>
<evidence type="ECO:0000313" key="2">
    <source>
        <dbReference type="Proteomes" id="UP000018438"/>
    </source>
</evidence>
<protein>
    <submittedName>
        <fullName evidence="1">Uncharacterized protein</fullName>
    </submittedName>
</protein>
<dbReference type="HOGENOM" id="CLU_2646286_0_0_6"/>
<keyword evidence="2" id="KW-1185">Reference proteome</keyword>
<accession>N8XWR0</accession>
<sequence>MMLNREKINHILLKLIHEFQILDGYTLALFFKQDSNCSNYRAIYLWIEKLLDQKPDISFDEVKSLYRALLPEFFFD</sequence>
<comment type="caution">
    <text evidence="1">The sequence shown here is derived from an EMBL/GenBank/DDBJ whole genome shotgun (WGS) entry which is preliminary data.</text>
</comment>
<name>N8XWR0_9GAMM</name>
<dbReference type="EMBL" id="APPI01000024">
    <property type="protein sequence ID" value="ENV11858.1"/>
    <property type="molecule type" value="Genomic_DNA"/>
</dbReference>
<organism evidence="1 2">
    <name type="scientific">Acinetobacter schindleri NIPH 900</name>
    <dbReference type="NCBI Taxonomy" id="1217675"/>
    <lineage>
        <taxon>Bacteria</taxon>
        <taxon>Pseudomonadati</taxon>
        <taxon>Pseudomonadota</taxon>
        <taxon>Gammaproteobacteria</taxon>
        <taxon>Moraxellales</taxon>
        <taxon>Moraxellaceae</taxon>
        <taxon>Acinetobacter</taxon>
    </lineage>
</organism>
<gene>
    <name evidence="1" type="ORF">F965_02869</name>
</gene>